<evidence type="ECO:0000313" key="1">
    <source>
        <dbReference type="EMBL" id="TFK99533.1"/>
    </source>
</evidence>
<reference evidence="1 2" key="1">
    <citation type="journal article" date="2019" name="Nat. Ecol. Evol.">
        <title>Megaphylogeny resolves global patterns of mushroom evolution.</title>
        <authorList>
            <person name="Varga T."/>
            <person name="Krizsan K."/>
            <person name="Foldi C."/>
            <person name="Dima B."/>
            <person name="Sanchez-Garcia M."/>
            <person name="Sanchez-Ramirez S."/>
            <person name="Szollosi G.J."/>
            <person name="Szarkandi J.G."/>
            <person name="Papp V."/>
            <person name="Albert L."/>
            <person name="Andreopoulos W."/>
            <person name="Angelini C."/>
            <person name="Antonin V."/>
            <person name="Barry K.W."/>
            <person name="Bougher N.L."/>
            <person name="Buchanan P."/>
            <person name="Buyck B."/>
            <person name="Bense V."/>
            <person name="Catcheside P."/>
            <person name="Chovatia M."/>
            <person name="Cooper J."/>
            <person name="Damon W."/>
            <person name="Desjardin D."/>
            <person name="Finy P."/>
            <person name="Geml J."/>
            <person name="Haridas S."/>
            <person name="Hughes K."/>
            <person name="Justo A."/>
            <person name="Karasinski D."/>
            <person name="Kautmanova I."/>
            <person name="Kiss B."/>
            <person name="Kocsube S."/>
            <person name="Kotiranta H."/>
            <person name="LaButti K.M."/>
            <person name="Lechner B.E."/>
            <person name="Liimatainen K."/>
            <person name="Lipzen A."/>
            <person name="Lukacs Z."/>
            <person name="Mihaltcheva S."/>
            <person name="Morgado L.N."/>
            <person name="Niskanen T."/>
            <person name="Noordeloos M.E."/>
            <person name="Ohm R.A."/>
            <person name="Ortiz-Santana B."/>
            <person name="Ovrebo C."/>
            <person name="Racz N."/>
            <person name="Riley R."/>
            <person name="Savchenko A."/>
            <person name="Shiryaev A."/>
            <person name="Soop K."/>
            <person name="Spirin V."/>
            <person name="Szebenyi C."/>
            <person name="Tomsovsky M."/>
            <person name="Tulloss R.E."/>
            <person name="Uehling J."/>
            <person name="Grigoriev I.V."/>
            <person name="Vagvolgyi C."/>
            <person name="Papp T."/>
            <person name="Martin F.M."/>
            <person name="Miettinen O."/>
            <person name="Hibbett D.S."/>
            <person name="Nagy L.G."/>
        </authorList>
    </citation>
    <scope>NUCLEOTIDE SEQUENCE [LARGE SCALE GENOMIC DNA]</scope>
    <source>
        <strain evidence="1 2">CBS 309.79</strain>
    </source>
</reference>
<name>A0A5C3QMD7_9AGAR</name>
<dbReference type="InterPro" id="IPR027417">
    <property type="entry name" value="P-loop_NTPase"/>
</dbReference>
<evidence type="ECO:0000313" key="2">
    <source>
        <dbReference type="Proteomes" id="UP000305067"/>
    </source>
</evidence>
<dbReference type="SUPFAM" id="SSF52540">
    <property type="entry name" value="P-loop containing nucleoside triphosphate hydrolases"/>
    <property type="match status" value="1"/>
</dbReference>
<dbReference type="Proteomes" id="UP000305067">
    <property type="component" value="Unassembled WGS sequence"/>
</dbReference>
<gene>
    <name evidence="1" type="ORF">BDV98DRAFT_171568</name>
</gene>
<dbReference type="STRING" id="1884261.A0A5C3QMD7"/>
<organism evidence="1 2">
    <name type="scientific">Pterulicium gracile</name>
    <dbReference type="NCBI Taxonomy" id="1884261"/>
    <lineage>
        <taxon>Eukaryota</taxon>
        <taxon>Fungi</taxon>
        <taxon>Dikarya</taxon>
        <taxon>Basidiomycota</taxon>
        <taxon>Agaricomycotina</taxon>
        <taxon>Agaricomycetes</taxon>
        <taxon>Agaricomycetidae</taxon>
        <taxon>Agaricales</taxon>
        <taxon>Pleurotineae</taxon>
        <taxon>Pterulaceae</taxon>
        <taxon>Pterulicium</taxon>
    </lineage>
</organism>
<dbReference type="AlphaFoldDB" id="A0A5C3QMD7"/>
<proteinExistence type="predicted"/>
<sequence length="204" mass="22733">MAGLVGSGKSQVSRTFYHDHVHRWVDRSLRFYLNATTREVLEISLKSIAQAKKLEDSVDAAVTFLCGITEKFFVFIDELNYDDLDLHPYLPRTKWAHILIATQLRSAKQRYHVSPDGFISIGPLLPDDALSLLLATAGVSWSTGGVKPRTCAVMLSLSSRLVQSRSKRTSLYGNIWLHFGRPPSGWPNGEATGCFDQPHSMDVA</sequence>
<accession>A0A5C3QMD7</accession>
<dbReference type="EMBL" id="ML178833">
    <property type="protein sequence ID" value="TFK99533.1"/>
    <property type="molecule type" value="Genomic_DNA"/>
</dbReference>
<dbReference type="OrthoDB" id="2941463at2759"/>
<protein>
    <submittedName>
        <fullName evidence="1">Uncharacterized protein</fullName>
    </submittedName>
</protein>
<keyword evidence="2" id="KW-1185">Reference proteome</keyword>